<keyword evidence="3 6" id="KW-0812">Transmembrane</keyword>
<comment type="subcellular location">
    <subcellularLocation>
        <location evidence="1">Membrane</location>
        <topology evidence="1">Multi-pass membrane protein</topology>
    </subcellularLocation>
</comment>
<dbReference type="InterPro" id="IPR000620">
    <property type="entry name" value="EamA_dom"/>
</dbReference>
<protein>
    <submittedName>
        <fullName evidence="8">Drug/metabolite transporter (DMT)-like permease</fullName>
    </submittedName>
</protein>
<feature type="transmembrane region" description="Helical" evidence="6">
    <location>
        <begin position="229"/>
        <end position="250"/>
    </location>
</feature>
<feature type="transmembrane region" description="Helical" evidence="6">
    <location>
        <begin position="49"/>
        <end position="71"/>
    </location>
</feature>
<feature type="domain" description="EamA" evidence="7">
    <location>
        <begin position="22"/>
        <end position="153"/>
    </location>
</feature>
<organism evidence="8 9">
    <name type="scientific">Enterovirga rhinocerotis</name>
    <dbReference type="NCBI Taxonomy" id="1339210"/>
    <lineage>
        <taxon>Bacteria</taxon>
        <taxon>Pseudomonadati</taxon>
        <taxon>Pseudomonadota</taxon>
        <taxon>Alphaproteobacteria</taxon>
        <taxon>Hyphomicrobiales</taxon>
        <taxon>Methylobacteriaceae</taxon>
        <taxon>Enterovirga</taxon>
    </lineage>
</organism>
<feature type="transmembrane region" description="Helical" evidence="6">
    <location>
        <begin position="165"/>
        <end position="184"/>
    </location>
</feature>
<feature type="transmembrane region" description="Helical" evidence="6">
    <location>
        <begin position="138"/>
        <end position="159"/>
    </location>
</feature>
<keyword evidence="9" id="KW-1185">Reference proteome</keyword>
<name>A0A4V3DXP3_9HYPH</name>
<dbReference type="PANTHER" id="PTHR32322">
    <property type="entry name" value="INNER MEMBRANE TRANSPORTER"/>
    <property type="match status" value="1"/>
</dbReference>
<evidence type="ECO:0000259" key="7">
    <source>
        <dbReference type="Pfam" id="PF00892"/>
    </source>
</evidence>
<dbReference type="EMBL" id="SNZR01000013">
    <property type="protein sequence ID" value="TDR89579.1"/>
    <property type="molecule type" value="Genomic_DNA"/>
</dbReference>
<keyword evidence="5 6" id="KW-0472">Membrane</keyword>
<dbReference type="PANTHER" id="PTHR32322:SF2">
    <property type="entry name" value="EAMA DOMAIN-CONTAINING PROTEIN"/>
    <property type="match status" value="1"/>
</dbReference>
<feature type="transmembrane region" description="Helical" evidence="6">
    <location>
        <begin position="262"/>
        <end position="280"/>
    </location>
</feature>
<dbReference type="SUPFAM" id="SSF103481">
    <property type="entry name" value="Multidrug resistance efflux transporter EmrE"/>
    <property type="match status" value="2"/>
</dbReference>
<evidence type="ECO:0000256" key="6">
    <source>
        <dbReference type="SAM" id="Phobius"/>
    </source>
</evidence>
<feature type="transmembrane region" description="Helical" evidence="6">
    <location>
        <begin position="21"/>
        <end position="43"/>
    </location>
</feature>
<feature type="transmembrane region" description="Helical" evidence="6">
    <location>
        <begin position="109"/>
        <end position="131"/>
    </location>
</feature>
<feature type="domain" description="EamA" evidence="7">
    <location>
        <begin position="169"/>
        <end position="302"/>
    </location>
</feature>
<evidence type="ECO:0000256" key="5">
    <source>
        <dbReference type="ARBA" id="ARBA00023136"/>
    </source>
</evidence>
<reference evidence="8 9" key="1">
    <citation type="submission" date="2019-03" db="EMBL/GenBank/DDBJ databases">
        <title>Genomic Encyclopedia of Type Strains, Phase IV (KMG-IV): sequencing the most valuable type-strain genomes for metagenomic binning, comparative biology and taxonomic classification.</title>
        <authorList>
            <person name="Goeker M."/>
        </authorList>
    </citation>
    <scope>NUCLEOTIDE SEQUENCE [LARGE SCALE GENOMIC DNA]</scope>
    <source>
        <strain evidence="8 9">DSM 25903</strain>
    </source>
</reference>
<dbReference type="Proteomes" id="UP000295122">
    <property type="component" value="Unassembled WGS sequence"/>
</dbReference>
<evidence type="ECO:0000313" key="8">
    <source>
        <dbReference type="EMBL" id="TDR89579.1"/>
    </source>
</evidence>
<comment type="caution">
    <text evidence="8">The sequence shown here is derived from an EMBL/GenBank/DDBJ whole genome shotgun (WGS) entry which is preliminary data.</text>
</comment>
<evidence type="ECO:0000256" key="3">
    <source>
        <dbReference type="ARBA" id="ARBA00022692"/>
    </source>
</evidence>
<feature type="transmembrane region" description="Helical" evidence="6">
    <location>
        <begin position="196"/>
        <end position="217"/>
    </location>
</feature>
<evidence type="ECO:0000313" key="9">
    <source>
        <dbReference type="Proteomes" id="UP000295122"/>
    </source>
</evidence>
<dbReference type="GO" id="GO:0016020">
    <property type="term" value="C:membrane"/>
    <property type="evidence" value="ECO:0007669"/>
    <property type="project" value="UniProtKB-SubCell"/>
</dbReference>
<keyword evidence="4 6" id="KW-1133">Transmembrane helix</keyword>
<dbReference type="RefSeq" id="WP_208111526.1">
    <property type="nucleotide sequence ID" value="NZ_SNZR01000013.1"/>
</dbReference>
<dbReference type="AlphaFoldDB" id="A0A4V3DXP3"/>
<feature type="transmembrane region" description="Helical" evidence="6">
    <location>
        <begin position="286"/>
        <end position="303"/>
    </location>
</feature>
<evidence type="ECO:0000256" key="2">
    <source>
        <dbReference type="ARBA" id="ARBA00007362"/>
    </source>
</evidence>
<evidence type="ECO:0000256" key="1">
    <source>
        <dbReference type="ARBA" id="ARBA00004141"/>
    </source>
</evidence>
<evidence type="ECO:0000256" key="4">
    <source>
        <dbReference type="ARBA" id="ARBA00022989"/>
    </source>
</evidence>
<dbReference type="InterPro" id="IPR037185">
    <property type="entry name" value="EmrE-like"/>
</dbReference>
<comment type="similarity">
    <text evidence="2">Belongs to the EamA transporter family.</text>
</comment>
<gene>
    <name evidence="8" type="ORF">EV668_2411</name>
</gene>
<sequence>MSDPPGRVPSPRLLALLTEQPYLLLPVAMVGWAATAVAGRLAVGHVSPMAIVVLRVLVVLIVLGLFARRTLSENWRQALPHWRYILAMGACGYTLFSALFYSAAHYTSAVNMGVIQGVSPALILAGGFIAFGSRFTAWQGAGVAVTLVGVVIVASRGSWDTIRSLSFNLGDLGILAAALFYSGYTVALRRRPALDPLVLFAGMTLASLLVALPLPLIEAWHGSFVWPDARGWALVLFIGLVPSFLSQVAFMRGVALIGPARAGLFLNLMPIAAAILGVAILGETFALYHAAGLAFVLGGIWLSERGRAAPAGPPSASAGS</sequence>
<dbReference type="Pfam" id="PF00892">
    <property type="entry name" value="EamA"/>
    <property type="match status" value="2"/>
</dbReference>
<dbReference type="InterPro" id="IPR050638">
    <property type="entry name" value="AA-Vitamin_Transporters"/>
</dbReference>
<proteinExistence type="inferred from homology"/>
<accession>A0A4V3DXP3</accession>
<feature type="transmembrane region" description="Helical" evidence="6">
    <location>
        <begin position="83"/>
        <end position="103"/>
    </location>
</feature>